<proteinExistence type="predicted"/>
<dbReference type="Proteomes" id="UP001143364">
    <property type="component" value="Unassembled WGS sequence"/>
</dbReference>
<accession>A0A9W6JJJ6</accession>
<keyword evidence="1" id="KW-1133">Transmembrane helix</keyword>
<evidence type="ECO:0000313" key="2">
    <source>
        <dbReference type="EMBL" id="GLK76718.1"/>
    </source>
</evidence>
<gene>
    <name evidence="2" type="ORF">GCM10008171_19720</name>
</gene>
<keyword evidence="1" id="KW-0472">Membrane</keyword>
<dbReference type="EMBL" id="BSFK01000010">
    <property type="protein sequence ID" value="GLK76718.1"/>
    <property type="molecule type" value="Genomic_DNA"/>
</dbReference>
<protein>
    <submittedName>
        <fullName evidence="2">Uncharacterized protein</fullName>
    </submittedName>
</protein>
<keyword evidence="1" id="KW-0812">Transmembrane</keyword>
<evidence type="ECO:0000256" key="1">
    <source>
        <dbReference type="SAM" id="Phobius"/>
    </source>
</evidence>
<organism evidence="2 3">
    <name type="scientific">Methylopila jiangsuensis</name>
    <dbReference type="NCBI Taxonomy" id="586230"/>
    <lineage>
        <taxon>Bacteria</taxon>
        <taxon>Pseudomonadati</taxon>
        <taxon>Pseudomonadota</taxon>
        <taxon>Alphaproteobacteria</taxon>
        <taxon>Hyphomicrobiales</taxon>
        <taxon>Methylopilaceae</taxon>
        <taxon>Methylopila</taxon>
    </lineage>
</organism>
<dbReference type="AlphaFoldDB" id="A0A9W6JJJ6"/>
<evidence type="ECO:0000313" key="3">
    <source>
        <dbReference type="Proteomes" id="UP001143364"/>
    </source>
</evidence>
<name>A0A9W6JJJ6_9HYPH</name>
<feature type="transmembrane region" description="Helical" evidence="1">
    <location>
        <begin position="89"/>
        <end position="106"/>
    </location>
</feature>
<comment type="caution">
    <text evidence="2">The sequence shown here is derived from an EMBL/GenBank/DDBJ whole genome shotgun (WGS) entry which is preliminary data.</text>
</comment>
<dbReference type="RefSeq" id="WP_271204589.1">
    <property type="nucleotide sequence ID" value="NZ_BSFK01000010.1"/>
</dbReference>
<sequence length="109" mass="11819">METTTHDAIRHDLNARKAMGESGEIVRSEVIARAMLDQDLGYHSDSLRHDYGLDEATRDRLIAHARQDAANAQGNALAAYKAAISAKRVALALGLINAGLLTWVLVRLG</sequence>
<reference evidence="2" key="1">
    <citation type="journal article" date="2014" name="Int. J. Syst. Evol. Microbiol.">
        <title>Complete genome sequence of Corynebacterium casei LMG S-19264T (=DSM 44701T), isolated from a smear-ripened cheese.</title>
        <authorList>
            <consortium name="US DOE Joint Genome Institute (JGI-PGF)"/>
            <person name="Walter F."/>
            <person name="Albersmeier A."/>
            <person name="Kalinowski J."/>
            <person name="Ruckert C."/>
        </authorList>
    </citation>
    <scope>NUCLEOTIDE SEQUENCE</scope>
    <source>
        <strain evidence="2">VKM B-2555</strain>
    </source>
</reference>
<keyword evidence="3" id="KW-1185">Reference proteome</keyword>
<reference evidence="2" key="2">
    <citation type="submission" date="2023-01" db="EMBL/GenBank/DDBJ databases">
        <authorList>
            <person name="Sun Q."/>
            <person name="Evtushenko L."/>
        </authorList>
    </citation>
    <scope>NUCLEOTIDE SEQUENCE</scope>
    <source>
        <strain evidence="2">VKM B-2555</strain>
    </source>
</reference>